<evidence type="ECO:0000313" key="5">
    <source>
        <dbReference type="Proteomes" id="UP000659654"/>
    </source>
</evidence>
<dbReference type="Gene3D" id="3.40.50.1820">
    <property type="entry name" value="alpha/beta hydrolase"/>
    <property type="match status" value="1"/>
</dbReference>
<dbReference type="SUPFAM" id="SSF53474">
    <property type="entry name" value="alpha/beta-Hydrolases"/>
    <property type="match status" value="1"/>
</dbReference>
<evidence type="ECO:0000256" key="1">
    <source>
        <dbReference type="ARBA" id="ARBA00009431"/>
    </source>
</evidence>
<reference evidence="6" key="1">
    <citation type="submission" date="2016-11" db="UniProtKB">
        <authorList>
            <consortium name="WormBaseParasite"/>
        </authorList>
    </citation>
    <scope>IDENTIFICATION</scope>
</reference>
<dbReference type="InterPro" id="IPR033124">
    <property type="entry name" value="Ser_caboxypep_his_AS"/>
</dbReference>
<dbReference type="InterPro" id="IPR001563">
    <property type="entry name" value="Peptidase_S10"/>
</dbReference>
<dbReference type="GO" id="GO:0006508">
    <property type="term" value="P:proteolysis"/>
    <property type="evidence" value="ECO:0007669"/>
    <property type="project" value="InterPro"/>
</dbReference>
<name>A0A1I7SX33_BURXY</name>
<organism evidence="4 6">
    <name type="scientific">Bursaphelenchus xylophilus</name>
    <name type="common">Pinewood nematode worm</name>
    <name type="synonym">Aphelenchoides xylophilus</name>
    <dbReference type="NCBI Taxonomy" id="6326"/>
    <lineage>
        <taxon>Eukaryota</taxon>
        <taxon>Metazoa</taxon>
        <taxon>Ecdysozoa</taxon>
        <taxon>Nematoda</taxon>
        <taxon>Chromadorea</taxon>
        <taxon>Rhabditida</taxon>
        <taxon>Tylenchina</taxon>
        <taxon>Tylenchomorpha</taxon>
        <taxon>Aphelenchoidea</taxon>
        <taxon>Aphelenchoididae</taxon>
        <taxon>Bursaphelenchus</taxon>
    </lineage>
</organism>
<dbReference type="GO" id="GO:0004185">
    <property type="term" value="F:serine-type carboxypeptidase activity"/>
    <property type="evidence" value="ECO:0007669"/>
    <property type="project" value="InterPro"/>
</dbReference>
<evidence type="ECO:0000313" key="6">
    <source>
        <dbReference type="WBParaSite" id="BXY_1761600.1"/>
    </source>
</evidence>
<evidence type="ECO:0000313" key="4">
    <source>
        <dbReference type="Proteomes" id="UP000095284"/>
    </source>
</evidence>
<dbReference type="PRINTS" id="PR00724">
    <property type="entry name" value="CRBOXYPTASEC"/>
</dbReference>
<dbReference type="EMBL" id="CAJFDI010000002">
    <property type="protein sequence ID" value="CAD5216782.1"/>
    <property type="molecule type" value="Genomic_DNA"/>
</dbReference>
<sequence>MSFSILSPSPIILCPVSISPPISSQNQKLTVFFLTVIWPLNFHFCFTPLLSFQIMVIHLQSTGQLMALSQQISSQFFVFLSLLYTVNCQFLSPSKWPSNANRNPRDLIRNLPGLTFRPNFDSFSGYLRGVQGHNLHYWMVESQNDPLRDPLIFWFNGGPGCSSLAGLLQEMGPYVVDSDGLNLKMNPNSWNRFANIVYLECPSGVGFSFSADHKLRTNDELTAQSNYAAFKHFFSIHPNFRQHQIFLFGESYGAVYVSLLGKLILQGKSGFPINLEGIAIGNGEINQQLAEESMYSFAYENGLIPNGHFKLMVQVCCKGRLAGCAFDKVARSCRTLMNQIDDLLDRINVYDIFSECIDESHKRNSHLTAREIQPVKCVAGAAITTYLNRGDVQQALHIPSDFGKKWLLCSDELKYREMNPDLSDTIKSILFSNVRMLLYYGDADIVVNYRVGEKFSADLGLPVAQEKKRWRTNGQISGSKTIYSPGLTFLTIWGAGHMAPQWRPQETAYVVKQWLRNATI</sequence>
<accession>A0A1I7SX33</accession>
<dbReference type="PANTHER" id="PTHR11802:SF418">
    <property type="entry name" value="SERINE CARBOXYPEPTIDASE CTSA-1.1"/>
    <property type="match status" value="1"/>
</dbReference>
<dbReference type="Proteomes" id="UP000582659">
    <property type="component" value="Unassembled WGS sequence"/>
</dbReference>
<dbReference type="SMR" id="A0A1I7SX33"/>
<keyword evidence="5" id="KW-1185">Reference proteome</keyword>
<dbReference type="PANTHER" id="PTHR11802">
    <property type="entry name" value="SERINE PROTEASE FAMILY S10 SERINE CARBOXYPEPTIDASE"/>
    <property type="match status" value="1"/>
</dbReference>
<evidence type="ECO:0000313" key="3">
    <source>
        <dbReference type="EMBL" id="CAG9100142.1"/>
    </source>
</evidence>
<dbReference type="PROSITE" id="PS00560">
    <property type="entry name" value="CARBOXYPEPT_SER_HIS"/>
    <property type="match status" value="1"/>
</dbReference>
<dbReference type="Proteomes" id="UP000095284">
    <property type="component" value="Unplaced"/>
</dbReference>
<dbReference type="Proteomes" id="UP000659654">
    <property type="component" value="Unassembled WGS sequence"/>
</dbReference>
<dbReference type="AlphaFoldDB" id="A0A1I7SX33"/>
<dbReference type="WBParaSite" id="BXY_1761600.1">
    <property type="protein sequence ID" value="BXY_1761600.1"/>
    <property type="gene ID" value="BXY_1761600"/>
</dbReference>
<protein>
    <submittedName>
        <fullName evidence="2">(pine wood nematode) hypothetical protein</fullName>
    </submittedName>
</protein>
<dbReference type="EMBL" id="CAJFCV020000002">
    <property type="protein sequence ID" value="CAG9100142.1"/>
    <property type="molecule type" value="Genomic_DNA"/>
</dbReference>
<dbReference type="eggNOG" id="KOG1282">
    <property type="taxonomic scope" value="Eukaryota"/>
</dbReference>
<proteinExistence type="inferred from homology"/>
<gene>
    <name evidence="2" type="ORF">BXYJ_LOCUS4707</name>
</gene>
<dbReference type="InterPro" id="IPR029058">
    <property type="entry name" value="AB_hydrolase_fold"/>
</dbReference>
<dbReference type="OrthoDB" id="735686at2759"/>
<evidence type="ECO:0000313" key="2">
    <source>
        <dbReference type="EMBL" id="CAD5216782.1"/>
    </source>
</evidence>
<dbReference type="Pfam" id="PF00450">
    <property type="entry name" value="Peptidase_S10"/>
    <property type="match status" value="1"/>
</dbReference>
<reference evidence="3" key="2">
    <citation type="submission" date="2020-08" db="EMBL/GenBank/DDBJ databases">
        <authorList>
            <person name="Kikuchi T."/>
        </authorList>
    </citation>
    <scope>NUCLEOTIDE SEQUENCE</scope>
    <source>
        <strain evidence="2">Ka4C1</strain>
    </source>
</reference>
<comment type="similarity">
    <text evidence="1">Belongs to the peptidase S10 family.</text>
</comment>